<dbReference type="FunFam" id="3.40.50.300:FF:000006">
    <property type="entry name" value="DNA-binding transcriptional regulator NtrC"/>
    <property type="match status" value="1"/>
</dbReference>
<evidence type="ECO:0000259" key="8">
    <source>
        <dbReference type="PROSITE" id="PS50045"/>
    </source>
</evidence>
<dbReference type="PROSITE" id="PS50045">
    <property type="entry name" value="SIGMA54_INTERACT_4"/>
    <property type="match status" value="1"/>
</dbReference>
<organism evidence="9 10">
    <name type="scientific">Halomonas icarae</name>
    <dbReference type="NCBI Taxonomy" id="2691040"/>
    <lineage>
        <taxon>Bacteria</taxon>
        <taxon>Pseudomonadati</taxon>
        <taxon>Pseudomonadota</taxon>
        <taxon>Gammaproteobacteria</taxon>
        <taxon>Oceanospirillales</taxon>
        <taxon>Halomonadaceae</taxon>
        <taxon>Halomonas</taxon>
    </lineage>
</organism>
<dbReference type="InterPro" id="IPR025944">
    <property type="entry name" value="Sigma_54_int_dom_CS"/>
</dbReference>
<dbReference type="Pfam" id="PF25601">
    <property type="entry name" value="AAA_lid_14"/>
    <property type="match status" value="1"/>
</dbReference>
<dbReference type="InterPro" id="IPR025943">
    <property type="entry name" value="Sigma_54_int_dom_ATP-bd_2"/>
</dbReference>
<dbReference type="SMART" id="SM00382">
    <property type="entry name" value="AAA"/>
    <property type="match status" value="1"/>
</dbReference>
<dbReference type="SUPFAM" id="SSF52540">
    <property type="entry name" value="P-loop containing nucleoside triphosphate hydrolases"/>
    <property type="match status" value="1"/>
</dbReference>
<dbReference type="InterPro" id="IPR058031">
    <property type="entry name" value="AAA_lid_NorR"/>
</dbReference>
<dbReference type="SUPFAM" id="SSF55785">
    <property type="entry name" value="PYP-like sensor domain (PAS domain)"/>
    <property type="match status" value="1"/>
</dbReference>
<keyword evidence="1" id="KW-0547">Nucleotide-binding</keyword>
<keyword evidence="4" id="KW-0805">Transcription regulation</keyword>
<dbReference type="InterPro" id="IPR027417">
    <property type="entry name" value="P-loop_NTPase"/>
</dbReference>
<dbReference type="AlphaFoldDB" id="A0A7X4W1L5"/>
<dbReference type="InterPro" id="IPR025662">
    <property type="entry name" value="Sigma_54_int_dom_ATP-bd_1"/>
</dbReference>
<accession>A0A7X4W1L5</accession>
<evidence type="ECO:0000256" key="3">
    <source>
        <dbReference type="ARBA" id="ARBA00022840"/>
    </source>
</evidence>
<evidence type="ECO:0000256" key="1">
    <source>
        <dbReference type="ARBA" id="ARBA00022741"/>
    </source>
</evidence>
<dbReference type="PROSITE" id="PS00676">
    <property type="entry name" value="SIGMA54_INTERACT_2"/>
    <property type="match status" value="1"/>
</dbReference>
<dbReference type="InterPro" id="IPR002078">
    <property type="entry name" value="Sigma_54_int"/>
</dbReference>
<evidence type="ECO:0000256" key="7">
    <source>
        <dbReference type="ARBA" id="ARBA00029500"/>
    </source>
</evidence>
<dbReference type="InterPro" id="IPR000014">
    <property type="entry name" value="PAS"/>
</dbReference>
<evidence type="ECO:0000256" key="5">
    <source>
        <dbReference type="ARBA" id="ARBA00023125"/>
    </source>
</evidence>
<keyword evidence="2" id="KW-0058">Aromatic hydrocarbons catabolism</keyword>
<dbReference type="GO" id="GO:0005524">
    <property type="term" value="F:ATP binding"/>
    <property type="evidence" value="ECO:0007669"/>
    <property type="project" value="UniProtKB-KW"/>
</dbReference>
<keyword evidence="3" id="KW-0067">ATP-binding</keyword>
<dbReference type="RefSeq" id="WP_161424389.1">
    <property type="nucleotide sequence ID" value="NZ_JARWMY010000022.1"/>
</dbReference>
<evidence type="ECO:0000313" key="10">
    <source>
        <dbReference type="Proteomes" id="UP000448235"/>
    </source>
</evidence>
<dbReference type="PROSITE" id="PS00688">
    <property type="entry name" value="SIGMA54_INTERACT_3"/>
    <property type="match status" value="1"/>
</dbReference>
<keyword evidence="10" id="KW-1185">Reference proteome</keyword>
<dbReference type="InterPro" id="IPR035965">
    <property type="entry name" value="PAS-like_dom_sf"/>
</dbReference>
<dbReference type="InterPro" id="IPR030828">
    <property type="entry name" value="HTH_TyrR"/>
</dbReference>
<protein>
    <recommendedName>
        <fullName evidence="7">HTH-type transcriptional regulatory protein TyrR</fullName>
    </recommendedName>
</protein>
<evidence type="ECO:0000256" key="2">
    <source>
        <dbReference type="ARBA" id="ARBA00022797"/>
    </source>
</evidence>
<dbReference type="Gene3D" id="1.10.10.60">
    <property type="entry name" value="Homeodomain-like"/>
    <property type="match status" value="1"/>
</dbReference>
<dbReference type="InterPro" id="IPR003593">
    <property type="entry name" value="AAA+_ATPase"/>
</dbReference>
<name>A0A7X4W1L5_9GAMM</name>
<evidence type="ECO:0000256" key="4">
    <source>
        <dbReference type="ARBA" id="ARBA00023015"/>
    </source>
</evidence>
<dbReference type="Pfam" id="PF18024">
    <property type="entry name" value="HTH_50"/>
    <property type="match status" value="1"/>
</dbReference>
<dbReference type="CDD" id="cd00009">
    <property type="entry name" value="AAA"/>
    <property type="match status" value="1"/>
</dbReference>
<evidence type="ECO:0000256" key="6">
    <source>
        <dbReference type="ARBA" id="ARBA00023163"/>
    </source>
</evidence>
<sequence length="471" mass="52484">MKLATLMPEQLLAILNALEDGIFITDLKGRPLWVNQASLSQLEISEEYLYSSDVYRLEQEGVFSPSVTRFVIEERRQASVVHRYRGKDYLVNGSLFRLGGDPAGEPDAVLVQTRNLDRDVLAARAPDTTQALLDHVMHQLKRMRQDQVASEASPAFPSRSIRYRQCLERLERAAASDTTVLLSGETGVGKGWLVNRLHQFSPRSDRPLIHVNCAAIPEALLEAELFGHKSGAFTGAHRDGRVGYVALAEGGTLFLDEIGELPLALQPKLLQLLQERQYRPLGGKARSANVRIVAATNADLPARVKDGSFRADLFYRLNIVPIEVPPLRERSEDIPRLAKQLLANISKRHQRRLSLDQEALRALTRYHWPGNVRELENLLERLSIFSGGDTIGLADVAANLAEDSPRTLLGDDSQTLPQKLAYLEREAIREALELTGSTRKAAQELGVTQSWLMRRIKRYGIDAAGGEPQAK</sequence>
<dbReference type="SMART" id="SM00091">
    <property type="entry name" value="PAS"/>
    <property type="match status" value="1"/>
</dbReference>
<dbReference type="GO" id="GO:0006355">
    <property type="term" value="P:regulation of DNA-templated transcription"/>
    <property type="evidence" value="ECO:0007669"/>
    <property type="project" value="InterPro"/>
</dbReference>
<reference evidence="9 10" key="1">
    <citation type="submission" date="2019-12" db="EMBL/GenBank/DDBJ databases">
        <title>Draft genome sequencing of Halomonas icarensis D1-1.</title>
        <authorList>
            <person name="Pandiyan K."/>
            <person name="Kushwaha P."/>
            <person name="Gowdham M."/>
            <person name="Chakdar H."/>
            <person name="Singh A."/>
            <person name="Kumar M."/>
            <person name="Saxena A.K."/>
        </authorList>
    </citation>
    <scope>NUCLEOTIDE SEQUENCE [LARGE SCALE GENOMIC DNA]</scope>
    <source>
        <strain evidence="9 10">D1-1</strain>
    </source>
</reference>
<dbReference type="Gene3D" id="3.40.50.300">
    <property type="entry name" value="P-loop containing nucleotide triphosphate hydrolases"/>
    <property type="match status" value="1"/>
</dbReference>
<dbReference type="EMBL" id="WUTS01000009">
    <property type="protein sequence ID" value="NAW14304.1"/>
    <property type="molecule type" value="Genomic_DNA"/>
</dbReference>
<gene>
    <name evidence="9" type="ORF">GRB80_15860</name>
</gene>
<dbReference type="Pfam" id="PF00158">
    <property type="entry name" value="Sigma54_activat"/>
    <property type="match status" value="1"/>
</dbReference>
<dbReference type="GO" id="GO:0003677">
    <property type="term" value="F:DNA binding"/>
    <property type="evidence" value="ECO:0007669"/>
    <property type="project" value="UniProtKB-KW"/>
</dbReference>
<dbReference type="SUPFAM" id="SSF46689">
    <property type="entry name" value="Homeodomain-like"/>
    <property type="match status" value="1"/>
</dbReference>
<dbReference type="PROSITE" id="PS00675">
    <property type="entry name" value="SIGMA54_INTERACT_1"/>
    <property type="match status" value="1"/>
</dbReference>
<proteinExistence type="predicted"/>
<dbReference type="Gene3D" id="3.30.450.20">
    <property type="entry name" value="PAS domain"/>
    <property type="match status" value="1"/>
</dbReference>
<dbReference type="Gene3D" id="1.10.8.60">
    <property type="match status" value="1"/>
</dbReference>
<dbReference type="InterPro" id="IPR009057">
    <property type="entry name" value="Homeodomain-like_sf"/>
</dbReference>
<dbReference type="Proteomes" id="UP000448235">
    <property type="component" value="Unassembled WGS sequence"/>
</dbReference>
<keyword evidence="5" id="KW-0238">DNA-binding</keyword>
<keyword evidence="6" id="KW-0804">Transcription</keyword>
<evidence type="ECO:0000313" key="9">
    <source>
        <dbReference type="EMBL" id="NAW14304.1"/>
    </source>
</evidence>
<comment type="caution">
    <text evidence="9">The sequence shown here is derived from an EMBL/GenBank/DDBJ whole genome shotgun (WGS) entry which is preliminary data.</text>
</comment>
<dbReference type="PANTHER" id="PTHR32071">
    <property type="entry name" value="TRANSCRIPTIONAL REGULATORY PROTEIN"/>
    <property type="match status" value="1"/>
</dbReference>
<feature type="domain" description="Sigma-54 factor interaction" evidence="8">
    <location>
        <begin position="156"/>
        <end position="384"/>
    </location>
</feature>